<dbReference type="InterPro" id="IPR024775">
    <property type="entry name" value="DinB-like"/>
</dbReference>
<dbReference type="NCBIfam" id="NF009807">
    <property type="entry name" value="PRK13291.1"/>
    <property type="match status" value="1"/>
</dbReference>
<sequence>MTDQQLEKLKYPIGKFECPSTITQATIDAWLSILKHLPNRLEQLVANLSDKQLDTVYRPNGWTIRQVIHHIADSHHHSYIRFKWAMTEDNPVIKAYNENTWAAQHDYNQPIELSLLHIKVVHAKLVYYLKGLTIQQLQRTFIHPETNETVTLDKNLGNYAWHSNHHYAHIENTLKLEGWI</sequence>
<feature type="domain" description="DinB-like" evidence="1">
    <location>
        <begin position="35"/>
        <end position="170"/>
    </location>
</feature>
<evidence type="ECO:0000313" key="3">
    <source>
        <dbReference type="Proteomes" id="UP000627521"/>
    </source>
</evidence>
<keyword evidence="3" id="KW-1185">Reference proteome</keyword>
<proteinExistence type="predicted"/>
<accession>A0ABR8LTW6</accession>
<dbReference type="Pfam" id="PF12867">
    <property type="entry name" value="DinB_2"/>
    <property type="match status" value="1"/>
</dbReference>
<dbReference type="SUPFAM" id="SSF109854">
    <property type="entry name" value="DinB/YfiT-like putative metalloenzymes"/>
    <property type="match status" value="1"/>
</dbReference>
<dbReference type="EMBL" id="JACXXH010000004">
    <property type="protein sequence ID" value="MBD3863615.1"/>
    <property type="molecule type" value="Genomic_DNA"/>
</dbReference>
<evidence type="ECO:0000313" key="2">
    <source>
        <dbReference type="EMBL" id="MBD3863615.1"/>
    </source>
</evidence>
<dbReference type="InterPro" id="IPR034660">
    <property type="entry name" value="DinB/YfiT-like"/>
</dbReference>
<reference evidence="2 3" key="1">
    <citation type="submission" date="2020-09" db="EMBL/GenBank/DDBJ databases">
        <title>Bacillus nautilus sp. nov., Chryseoglobus crepusculi sp. nov, and Psychrobacter noctis sp. nov., isolated from deep-sea sponges from the equatorial Atlantic.</title>
        <authorList>
            <person name="Stennett H.L."/>
            <person name="Williams S.E."/>
        </authorList>
    </citation>
    <scope>NUCLEOTIDE SEQUENCE [LARGE SCALE GENOMIC DNA]</scope>
    <source>
        <strain evidence="2 3">28M-24</strain>
    </source>
</reference>
<comment type="caution">
    <text evidence="2">The sequence shown here is derived from an EMBL/GenBank/DDBJ whole genome shotgun (WGS) entry which is preliminary data.</text>
</comment>
<organism evidence="2 3">
    <name type="scientific">Olleya marilimosa</name>
    <dbReference type="NCBI Taxonomy" id="272164"/>
    <lineage>
        <taxon>Bacteria</taxon>
        <taxon>Pseudomonadati</taxon>
        <taxon>Bacteroidota</taxon>
        <taxon>Flavobacteriia</taxon>
        <taxon>Flavobacteriales</taxon>
        <taxon>Flavobacteriaceae</taxon>
    </lineage>
</organism>
<keyword evidence="2" id="KW-0378">Hydrolase</keyword>
<name>A0ABR8LTW6_9FLAO</name>
<gene>
    <name evidence="2" type="ORF">IEG06_09125</name>
</gene>
<evidence type="ECO:0000259" key="1">
    <source>
        <dbReference type="Pfam" id="PF12867"/>
    </source>
</evidence>
<dbReference type="RefSeq" id="WP_191101336.1">
    <property type="nucleotide sequence ID" value="NZ_JACXXH010000004.1"/>
</dbReference>
<protein>
    <submittedName>
        <fullName evidence="2">Metal-dependent hydrolase</fullName>
    </submittedName>
</protein>
<dbReference type="GO" id="GO:0016787">
    <property type="term" value="F:hydrolase activity"/>
    <property type="evidence" value="ECO:0007669"/>
    <property type="project" value="UniProtKB-KW"/>
</dbReference>
<dbReference type="Gene3D" id="1.20.120.450">
    <property type="entry name" value="dinb family like domain"/>
    <property type="match status" value="1"/>
</dbReference>
<dbReference type="Proteomes" id="UP000627521">
    <property type="component" value="Unassembled WGS sequence"/>
</dbReference>